<accession>A0AAW7ZBH2</accession>
<reference evidence="1" key="1">
    <citation type="journal article" date="2023" name="J. Hazard. Mater.">
        <title>Anaerobic biodegradation of pyrene and benzo[a]pyrene by a new sulfate-reducing Desulforamulus aquiferis strain DSA.</title>
        <authorList>
            <person name="Zhang Z."/>
            <person name="Sun J."/>
            <person name="Gong X."/>
            <person name="Wang C."/>
            <person name="Wang H."/>
        </authorList>
    </citation>
    <scope>NUCLEOTIDE SEQUENCE</scope>
    <source>
        <strain evidence="1">DSA</strain>
    </source>
</reference>
<reference evidence="1" key="2">
    <citation type="submission" date="2023-03" db="EMBL/GenBank/DDBJ databases">
        <authorList>
            <person name="Zhang Z."/>
        </authorList>
    </citation>
    <scope>NUCLEOTIDE SEQUENCE</scope>
    <source>
        <strain evidence="1">DSA</strain>
    </source>
</reference>
<dbReference type="RefSeq" id="WP_304541820.1">
    <property type="nucleotide sequence ID" value="NZ_JARPTC010000007.1"/>
</dbReference>
<dbReference type="AlphaFoldDB" id="A0AAW7ZBH2"/>
<proteinExistence type="predicted"/>
<dbReference type="InterPro" id="IPR029063">
    <property type="entry name" value="SAM-dependent_MTases_sf"/>
</dbReference>
<dbReference type="EMBL" id="JARPTC010000007">
    <property type="protein sequence ID" value="MDO7786732.1"/>
    <property type="molecule type" value="Genomic_DNA"/>
</dbReference>
<name>A0AAW7ZBH2_9FIRM</name>
<gene>
    <name evidence="1" type="ORF">P6N53_05790</name>
</gene>
<keyword evidence="2" id="KW-1185">Reference proteome</keyword>
<dbReference type="Proteomes" id="UP001172911">
    <property type="component" value="Unassembled WGS sequence"/>
</dbReference>
<organism evidence="1 2">
    <name type="scientific">Desulforamulus aquiferis</name>
    <dbReference type="NCBI Taxonomy" id="1397668"/>
    <lineage>
        <taxon>Bacteria</taxon>
        <taxon>Bacillati</taxon>
        <taxon>Bacillota</taxon>
        <taxon>Clostridia</taxon>
        <taxon>Eubacteriales</taxon>
        <taxon>Peptococcaceae</taxon>
        <taxon>Desulforamulus</taxon>
    </lineage>
</organism>
<sequence length="176" mass="19969">MYKTKALFIGCGDAQELLPLADQQEQLLIGLEPTDELFARACDNLKDFKNVLLIKQRIQDWEAAEYLGDIDQIFFIFPTPAVLRGQAKVNTAKIFSLLSQNGVFILYTEVTLTDWPDPDDRARLQAFLQSLSEECLSITVAEINYEQLPLMAKQSHCGILFKAHNITKFTLIEAKK</sequence>
<dbReference type="Gene3D" id="3.40.50.150">
    <property type="entry name" value="Vaccinia Virus protein VP39"/>
    <property type="match status" value="1"/>
</dbReference>
<evidence type="ECO:0000313" key="1">
    <source>
        <dbReference type="EMBL" id="MDO7786732.1"/>
    </source>
</evidence>
<evidence type="ECO:0008006" key="3">
    <source>
        <dbReference type="Google" id="ProtNLM"/>
    </source>
</evidence>
<dbReference type="SUPFAM" id="SSF53335">
    <property type="entry name" value="S-adenosyl-L-methionine-dependent methyltransferases"/>
    <property type="match status" value="1"/>
</dbReference>
<evidence type="ECO:0000313" key="2">
    <source>
        <dbReference type="Proteomes" id="UP001172911"/>
    </source>
</evidence>
<comment type="caution">
    <text evidence="1">The sequence shown here is derived from an EMBL/GenBank/DDBJ whole genome shotgun (WGS) entry which is preliminary data.</text>
</comment>
<protein>
    <recommendedName>
        <fullName evidence="3">Class I SAM-dependent methyltransferase</fullName>
    </recommendedName>
</protein>